<gene>
    <name evidence="2" type="ORF">D6C94_05877</name>
</gene>
<reference evidence="2 3" key="1">
    <citation type="submission" date="2018-10" db="EMBL/GenBank/DDBJ databases">
        <title>Fifty Aureobasidium pullulans genomes reveal a recombining polyextremotolerant generalist.</title>
        <authorList>
            <person name="Gostincar C."/>
            <person name="Turk M."/>
            <person name="Zajc J."/>
            <person name="Gunde-Cimerman N."/>
        </authorList>
    </citation>
    <scope>NUCLEOTIDE SEQUENCE [LARGE SCALE GENOMIC DNA]</scope>
    <source>
        <strain evidence="2 3">EXF-4256</strain>
    </source>
</reference>
<dbReference type="EMBL" id="QZBJ01000037">
    <property type="protein sequence ID" value="THY73355.1"/>
    <property type="molecule type" value="Genomic_DNA"/>
</dbReference>
<feature type="region of interest" description="Disordered" evidence="1">
    <location>
        <begin position="126"/>
        <end position="149"/>
    </location>
</feature>
<proteinExistence type="predicted"/>
<evidence type="ECO:0000256" key="1">
    <source>
        <dbReference type="SAM" id="MobiDB-lite"/>
    </source>
</evidence>
<dbReference type="Proteomes" id="UP000305064">
    <property type="component" value="Unassembled WGS sequence"/>
</dbReference>
<evidence type="ECO:0000313" key="2">
    <source>
        <dbReference type="EMBL" id="THY73355.1"/>
    </source>
</evidence>
<name>A0A4V4KUC6_AURPU</name>
<comment type="caution">
    <text evidence="2">The sequence shown here is derived from an EMBL/GenBank/DDBJ whole genome shotgun (WGS) entry which is preliminary data.</text>
</comment>
<sequence>MSAHIDLGNLRLSCPSTRLDLVLTSNASFSTLARRSFQDTLSATNIESARVWIAPATNVHLLLNITWPSFASGQHVDILKHRLLTALRHAALWTQLNLQPSLSVEPSLHPDTCHLIIISLTSAPPPSTGKKVPTHRLGKDVPSSHLKSPEEVPHWTLDQVNLGLDIRSPMQPRTIDQDSMLFESPTLLGQADDASFSTDGGLNPESVVTLIDAALRLAITNLPPKALSGMKITERSSFKHLGDICPAMWSPGHLEAIASRTIFLPTISHAISNSVQQRARSFSLREKLKEVARQETTTASDSPTAIQKAVSIRLWRLMQRRLRDPSAGKGLKSIQISDETLSMSGPDHEYENVLDIEHELDTLVDWQANGCLELGDMDDDDDDDDDLLYVEYDDEWEDLFTDTEVDVDLLDDEMLDRFSDQTSGDLCQDLADDLEEMLHLDTTDEEMVEVEDYDLLHAL</sequence>
<protein>
    <submittedName>
        <fullName evidence="2">Uncharacterized protein</fullName>
    </submittedName>
</protein>
<dbReference type="AlphaFoldDB" id="A0A4V4KUC6"/>
<accession>A0A4V4KUC6</accession>
<evidence type="ECO:0000313" key="3">
    <source>
        <dbReference type="Proteomes" id="UP000305064"/>
    </source>
</evidence>
<organism evidence="2 3">
    <name type="scientific">Aureobasidium pullulans</name>
    <name type="common">Black yeast</name>
    <name type="synonym">Pullularia pullulans</name>
    <dbReference type="NCBI Taxonomy" id="5580"/>
    <lineage>
        <taxon>Eukaryota</taxon>
        <taxon>Fungi</taxon>
        <taxon>Dikarya</taxon>
        <taxon>Ascomycota</taxon>
        <taxon>Pezizomycotina</taxon>
        <taxon>Dothideomycetes</taxon>
        <taxon>Dothideomycetidae</taxon>
        <taxon>Dothideales</taxon>
        <taxon>Saccotheciaceae</taxon>
        <taxon>Aureobasidium</taxon>
    </lineage>
</organism>